<feature type="non-terminal residue" evidence="2">
    <location>
        <position position="1"/>
    </location>
</feature>
<dbReference type="AlphaFoldDB" id="A0A2T4CHA6"/>
<keyword evidence="3" id="KW-1185">Reference proteome</keyword>
<feature type="transmembrane region" description="Helical" evidence="1">
    <location>
        <begin position="6"/>
        <end position="28"/>
    </location>
</feature>
<sequence>MPGSLTSHAFHVLGLFASTTLFLCLQYLPMQEYGSTKAIGGGRRRMRDPHM</sequence>
<proteinExistence type="predicted"/>
<gene>
    <name evidence="2" type="ORF">M440DRAFT_1396053</name>
</gene>
<keyword evidence="1" id="KW-0812">Transmembrane</keyword>
<keyword evidence="1" id="KW-1133">Transmembrane helix</keyword>
<evidence type="ECO:0000256" key="1">
    <source>
        <dbReference type="SAM" id="Phobius"/>
    </source>
</evidence>
<name>A0A2T4CHA6_TRILO</name>
<reference evidence="2 3" key="1">
    <citation type="submission" date="2016-07" db="EMBL/GenBank/DDBJ databases">
        <title>Multiple horizontal gene transfer events from other fungi enriched the ability of initially mycotrophic Trichoderma (Ascomycota) to feed on dead plant biomass.</title>
        <authorList>
            <consortium name="DOE Joint Genome Institute"/>
            <person name="Aerts A."/>
            <person name="Atanasova L."/>
            <person name="Chenthamara K."/>
            <person name="Zhang J."/>
            <person name="Grujic M."/>
            <person name="Henrissat B."/>
            <person name="Kuo A."/>
            <person name="Salamov A."/>
            <person name="Lipzen A."/>
            <person name="Labutti K."/>
            <person name="Barry K."/>
            <person name="Miao Y."/>
            <person name="Rahimi M.J."/>
            <person name="Shen Q."/>
            <person name="Grigoriev I.V."/>
            <person name="Kubicek C.P."/>
            <person name="Druzhinina I.S."/>
        </authorList>
    </citation>
    <scope>NUCLEOTIDE SEQUENCE [LARGE SCALE GENOMIC DNA]</scope>
    <source>
        <strain evidence="2 3">ATCC 18648</strain>
    </source>
</reference>
<dbReference type="EMBL" id="KZ679126">
    <property type="protein sequence ID" value="PTB80908.1"/>
    <property type="molecule type" value="Genomic_DNA"/>
</dbReference>
<dbReference type="Proteomes" id="UP000240760">
    <property type="component" value="Unassembled WGS sequence"/>
</dbReference>
<evidence type="ECO:0000313" key="3">
    <source>
        <dbReference type="Proteomes" id="UP000240760"/>
    </source>
</evidence>
<keyword evidence="1" id="KW-0472">Membrane</keyword>
<organism evidence="2 3">
    <name type="scientific">Trichoderma longibrachiatum ATCC 18648</name>
    <dbReference type="NCBI Taxonomy" id="983965"/>
    <lineage>
        <taxon>Eukaryota</taxon>
        <taxon>Fungi</taxon>
        <taxon>Dikarya</taxon>
        <taxon>Ascomycota</taxon>
        <taxon>Pezizomycotina</taxon>
        <taxon>Sordariomycetes</taxon>
        <taxon>Hypocreomycetidae</taxon>
        <taxon>Hypocreales</taxon>
        <taxon>Hypocreaceae</taxon>
        <taxon>Trichoderma</taxon>
    </lineage>
</organism>
<evidence type="ECO:0000313" key="2">
    <source>
        <dbReference type="EMBL" id="PTB80908.1"/>
    </source>
</evidence>
<protein>
    <submittedName>
        <fullName evidence="2">Uncharacterized protein</fullName>
    </submittedName>
</protein>
<accession>A0A2T4CHA6</accession>